<dbReference type="SMART" id="SM00355">
    <property type="entry name" value="ZnF_C2H2"/>
    <property type="match status" value="2"/>
</dbReference>
<dbReference type="GO" id="GO:0045944">
    <property type="term" value="P:positive regulation of transcription by RNA polymerase II"/>
    <property type="evidence" value="ECO:0007669"/>
    <property type="project" value="Ensembl"/>
</dbReference>
<feature type="compositionally biased region" description="Low complexity" evidence="1">
    <location>
        <begin position="340"/>
        <end position="353"/>
    </location>
</feature>
<name>A0A670I1E8_PODMU</name>
<accession>A0A670I1E8</accession>
<dbReference type="OrthoDB" id="273070at2759"/>
<dbReference type="GeneTree" id="ENSGT00390000003758"/>
<dbReference type="GO" id="GO:0001650">
    <property type="term" value="C:fibrillar center"/>
    <property type="evidence" value="ECO:0007669"/>
    <property type="project" value="Ensembl"/>
</dbReference>
<feature type="region of interest" description="Disordered" evidence="1">
    <location>
        <begin position="15"/>
        <end position="92"/>
    </location>
</feature>
<dbReference type="GO" id="GO:0016363">
    <property type="term" value="C:nuclear matrix"/>
    <property type="evidence" value="ECO:0007669"/>
    <property type="project" value="Ensembl"/>
</dbReference>
<dbReference type="PROSITE" id="PS00028">
    <property type="entry name" value="ZINC_FINGER_C2H2_1"/>
    <property type="match status" value="1"/>
</dbReference>
<dbReference type="GO" id="GO:0070761">
    <property type="term" value="C:pre-snoRNP complex"/>
    <property type="evidence" value="ECO:0007669"/>
    <property type="project" value="Ensembl"/>
</dbReference>
<feature type="region of interest" description="Disordered" evidence="1">
    <location>
        <begin position="205"/>
        <end position="267"/>
    </location>
</feature>
<dbReference type="GO" id="GO:0042802">
    <property type="term" value="F:identical protein binding"/>
    <property type="evidence" value="ECO:0007669"/>
    <property type="project" value="Ensembl"/>
</dbReference>
<dbReference type="GO" id="GO:0000492">
    <property type="term" value="P:box C/D snoRNP assembly"/>
    <property type="evidence" value="ECO:0007669"/>
    <property type="project" value="Ensembl"/>
</dbReference>
<feature type="compositionally biased region" description="Pro residues" evidence="1">
    <location>
        <begin position="37"/>
        <end position="53"/>
    </location>
</feature>
<dbReference type="CTD" id="26747"/>
<organism evidence="3 4">
    <name type="scientific">Podarcis muralis</name>
    <name type="common">Wall lizard</name>
    <name type="synonym">Lacerta muralis</name>
    <dbReference type="NCBI Taxonomy" id="64176"/>
    <lineage>
        <taxon>Eukaryota</taxon>
        <taxon>Metazoa</taxon>
        <taxon>Chordata</taxon>
        <taxon>Craniata</taxon>
        <taxon>Vertebrata</taxon>
        <taxon>Euteleostomi</taxon>
        <taxon>Lepidosauria</taxon>
        <taxon>Squamata</taxon>
        <taxon>Bifurcata</taxon>
        <taxon>Unidentata</taxon>
        <taxon>Episquamata</taxon>
        <taxon>Laterata</taxon>
        <taxon>Lacertibaenia</taxon>
        <taxon>Lacertidae</taxon>
        <taxon>Podarcis</taxon>
    </lineage>
</organism>
<feature type="compositionally biased region" description="Basic and acidic residues" evidence="1">
    <location>
        <begin position="248"/>
        <end position="267"/>
    </location>
</feature>
<evidence type="ECO:0000256" key="1">
    <source>
        <dbReference type="SAM" id="MobiDB-lite"/>
    </source>
</evidence>
<dbReference type="PANTHER" id="PTHR13309:SF0">
    <property type="entry name" value="FMR1-INTERACTING PROTEIN NUFIP1"/>
    <property type="match status" value="1"/>
</dbReference>
<evidence type="ECO:0000313" key="3">
    <source>
        <dbReference type="Ensembl" id="ENSPMRP00000005300.1"/>
    </source>
</evidence>
<feature type="compositionally biased region" description="Basic residues" evidence="1">
    <location>
        <begin position="378"/>
        <end position="388"/>
    </location>
</feature>
<evidence type="ECO:0000313" key="4">
    <source>
        <dbReference type="Proteomes" id="UP000472272"/>
    </source>
</evidence>
<dbReference type="PANTHER" id="PTHR13309">
    <property type="entry name" value="NUCLEAR FRAGILE X MENTAL RETARDATION PROTEIN INTERACTING PROTEIN 1"/>
    <property type="match status" value="1"/>
</dbReference>
<dbReference type="AlphaFoldDB" id="A0A670I1E8"/>
<feature type="compositionally biased region" description="Pro residues" evidence="1">
    <location>
        <begin position="18"/>
        <end position="27"/>
    </location>
</feature>
<reference evidence="3 4" key="1">
    <citation type="journal article" date="2019" name="Proc. Natl. Acad. Sci. U.S.A.">
        <title>Regulatory changes in pterin and carotenoid genes underlie balanced color polymorphisms in the wall lizard.</title>
        <authorList>
            <person name="Andrade P."/>
            <person name="Pinho C."/>
            <person name="Perez I de Lanuza G."/>
            <person name="Afonso S."/>
            <person name="Brejcha J."/>
            <person name="Rubin C.J."/>
            <person name="Wallerman O."/>
            <person name="Pereira P."/>
            <person name="Sabatino S.J."/>
            <person name="Bellati A."/>
            <person name="Pellitteri-Rosa D."/>
            <person name="Bosakova Z."/>
            <person name="Bunikis I."/>
            <person name="Carretero M.A."/>
            <person name="Feiner N."/>
            <person name="Marsik P."/>
            <person name="Pauperio F."/>
            <person name="Salvi D."/>
            <person name="Soler L."/>
            <person name="While G.M."/>
            <person name="Uller T."/>
            <person name="Font E."/>
            <person name="Andersson L."/>
            <person name="Carneiro M."/>
        </authorList>
    </citation>
    <scope>NUCLEOTIDE SEQUENCE</scope>
</reference>
<evidence type="ECO:0000259" key="2">
    <source>
        <dbReference type="PROSITE" id="PS00028"/>
    </source>
</evidence>
<dbReference type="GO" id="GO:0008023">
    <property type="term" value="C:transcription elongation factor complex"/>
    <property type="evidence" value="ECO:0007669"/>
    <property type="project" value="Ensembl"/>
</dbReference>
<sequence>MLRAVGVAEAMDASVWRVPPPPPPPFPDWASQGHWHPSPPPPPPGPWPPPWSQPPGRNFHFDREWQMEQAGMPRAGSCQGRNGRQKNRKRKEPVYTHYCDTCDRGFKNKEKYEEHVSQHRQCTEDGCTFSAHEKLVQIHWKNMHSPGAKQIKLDTPDEIAKWREDRRKNFPTLANIEKKKALEVEKEQRGGVLKTLQFGKMKGMWKPPQAVASRQRGKERRKTNGCWNKSNHPLKAPAAAVTGPNNHGTEKEFGKELSGEADTSMRDVDPLSILARNDPDSDKEGCTEKNAALAMTVVPKQVTSALSSLVANYGSMSESESEQEEPIKTAAKVFHENKTSLRSVPPSSSISQSFKDTGHKEAANYVDAASGRPDSHAVHSRSLNRQRKSFSELPRRHPTLLEMLLAKDIRHERNVILQCIRYILQNDIFGLYTQTDSRACMETGQTSQDTKGRQTESNSSHSFDKKLAEQNELLVGQSKEASVSCTAQTYAVDEEIWETTEIHCKENELDSSA</sequence>
<protein>
    <submittedName>
        <fullName evidence="3">Nuclear FMR1 interacting protein 1</fullName>
    </submittedName>
</protein>
<dbReference type="KEGG" id="pmua:114596933"/>
<gene>
    <name evidence="3" type="primary">NUFIP1</name>
</gene>
<dbReference type="RefSeq" id="XP_028584646.1">
    <property type="nucleotide sequence ID" value="XM_028728813.1"/>
</dbReference>
<feature type="compositionally biased region" description="Polar residues" evidence="1">
    <location>
        <begin position="443"/>
        <end position="461"/>
    </location>
</feature>
<dbReference type="Pfam" id="PF10453">
    <property type="entry name" value="NUFIP1"/>
    <property type="match status" value="1"/>
</dbReference>
<feature type="domain" description="C2H2-type" evidence="2">
    <location>
        <begin position="99"/>
        <end position="119"/>
    </location>
</feature>
<dbReference type="SUPFAM" id="SSF101447">
    <property type="entry name" value="Formin homology 2 domain (FH2 domain)"/>
    <property type="match status" value="1"/>
</dbReference>
<dbReference type="InterPro" id="IPR039136">
    <property type="entry name" value="NUFIP1-like"/>
</dbReference>
<dbReference type="Proteomes" id="UP000472272">
    <property type="component" value="Chromosome 5"/>
</dbReference>
<dbReference type="Ensembl" id="ENSPMRT00000005650.1">
    <property type="protein sequence ID" value="ENSPMRP00000005300.1"/>
    <property type="gene ID" value="ENSPMRG00000003640.1"/>
</dbReference>
<reference evidence="3" key="3">
    <citation type="submission" date="2025-09" db="UniProtKB">
        <authorList>
            <consortium name="Ensembl"/>
        </authorList>
    </citation>
    <scope>IDENTIFICATION</scope>
</reference>
<feature type="region of interest" description="Disordered" evidence="1">
    <location>
        <begin position="338"/>
        <end position="391"/>
    </location>
</feature>
<dbReference type="GO" id="GO:0030674">
    <property type="term" value="F:protein-macromolecule adaptor activity"/>
    <property type="evidence" value="ECO:0007669"/>
    <property type="project" value="Ensembl"/>
</dbReference>
<proteinExistence type="predicted"/>
<dbReference type="OMA" id="WMFWAML"/>
<dbReference type="GO" id="GO:0005726">
    <property type="term" value="C:perichromatin fibrils"/>
    <property type="evidence" value="ECO:0007669"/>
    <property type="project" value="Ensembl"/>
</dbReference>
<reference evidence="3" key="2">
    <citation type="submission" date="2025-08" db="UniProtKB">
        <authorList>
            <consortium name="Ensembl"/>
        </authorList>
    </citation>
    <scope>IDENTIFICATION</scope>
</reference>
<dbReference type="InterPro" id="IPR013087">
    <property type="entry name" value="Znf_C2H2_type"/>
</dbReference>
<dbReference type="GO" id="GO:0030515">
    <property type="term" value="F:snoRNA binding"/>
    <property type="evidence" value="ECO:0007669"/>
    <property type="project" value="Ensembl"/>
</dbReference>
<dbReference type="GO" id="GO:0051117">
    <property type="term" value="F:ATPase binding"/>
    <property type="evidence" value="ECO:0007669"/>
    <property type="project" value="Ensembl"/>
</dbReference>
<dbReference type="GeneID" id="114596933"/>
<keyword evidence="4" id="KW-1185">Reference proteome</keyword>
<feature type="region of interest" description="Disordered" evidence="1">
    <location>
        <begin position="443"/>
        <end position="463"/>
    </location>
</feature>
<dbReference type="InterPro" id="IPR019496">
    <property type="entry name" value="NUFIP1_cons_dom"/>
</dbReference>